<dbReference type="RefSeq" id="WP_262683818.1">
    <property type="nucleotide sequence ID" value="NZ_JAOQIO010000023.1"/>
</dbReference>
<keyword evidence="3" id="KW-1185">Reference proteome</keyword>
<feature type="transmembrane region" description="Helical" evidence="1">
    <location>
        <begin position="5"/>
        <end position="23"/>
    </location>
</feature>
<sequence>MDEKLVMKFLTIMLSTLFLYLVYLDLTDFEQILQPMERVYGVVNMWAFISVMCFLGSLACLLGAIIALFQKKGLHTKYFIISGALFVFFIVAIIAAPASPEASANTIGINVESVASNQPPVKETPKAVPYTIFEDNKSKKGPGRGVRVMTDAATEAEFYQIYENIRKDSKGFEFVWLYFHDTNTNASSTSGQFLGAVRFPLTQRGVALSGAKDINEILFQFEGGSPQAAKAKAAKNFKDYETVSKMLAQEGKISSVSPSIEHFKQAFNAFAKEIGFSHQINKIDLGVQAPDNFQVKFTNNLILNGAINQKDGSVREVFIAGVGDGKTDASGTDIILSIVSLIAATNPKLEVSEISAIITDLGLEGENVSDLNSSVNKNGIKYSLKTSVKLGVWFFAQKS</sequence>
<protein>
    <recommendedName>
        <fullName evidence="4">DUF4064 domain-containing protein</fullName>
    </recommendedName>
</protein>
<organism evidence="2 3">
    <name type="scientific">Paenibacillus baimaensis</name>
    <dbReference type="NCBI Taxonomy" id="2982185"/>
    <lineage>
        <taxon>Bacteria</taxon>
        <taxon>Bacillati</taxon>
        <taxon>Bacillota</taxon>
        <taxon>Bacilli</taxon>
        <taxon>Bacillales</taxon>
        <taxon>Paenibacillaceae</taxon>
        <taxon>Paenibacillus</taxon>
    </lineage>
</organism>
<evidence type="ECO:0000256" key="1">
    <source>
        <dbReference type="SAM" id="Phobius"/>
    </source>
</evidence>
<keyword evidence="1" id="KW-0472">Membrane</keyword>
<comment type="caution">
    <text evidence="2">The sequence shown here is derived from an EMBL/GenBank/DDBJ whole genome shotgun (WGS) entry which is preliminary data.</text>
</comment>
<evidence type="ECO:0008006" key="4">
    <source>
        <dbReference type="Google" id="ProtNLM"/>
    </source>
</evidence>
<feature type="transmembrane region" description="Helical" evidence="1">
    <location>
        <begin position="78"/>
        <end position="98"/>
    </location>
</feature>
<accession>A0ABT2UCV4</accession>
<evidence type="ECO:0000313" key="2">
    <source>
        <dbReference type="EMBL" id="MCU6792427.1"/>
    </source>
</evidence>
<evidence type="ECO:0000313" key="3">
    <source>
        <dbReference type="Proteomes" id="UP001652445"/>
    </source>
</evidence>
<name>A0ABT2UCV4_9BACL</name>
<proteinExistence type="predicted"/>
<dbReference type="EMBL" id="JAOQIO010000023">
    <property type="protein sequence ID" value="MCU6792427.1"/>
    <property type="molecule type" value="Genomic_DNA"/>
</dbReference>
<dbReference type="Proteomes" id="UP001652445">
    <property type="component" value="Unassembled WGS sequence"/>
</dbReference>
<keyword evidence="1" id="KW-0812">Transmembrane</keyword>
<gene>
    <name evidence="2" type="ORF">OB236_09830</name>
</gene>
<keyword evidence="1" id="KW-1133">Transmembrane helix</keyword>
<reference evidence="2 3" key="1">
    <citation type="submission" date="2022-09" db="EMBL/GenBank/DDBJ databases">
        <authorList>
            <person name="Han X.L."/>
            <person name="Wang Q."/>
            <person name="Lu T."/>
        </authorList>
    </citation>
    <scope>NUCLEOTIDE SEQUENCE [LARGE SCALE GENOMIC DNA]</scope>
    <source>
        <strain evidence="2 3">WQ 127069</strain>
    </source>
</reference>
<feature type="transmembrane region" description="Helical" evidence="1">
    <location>
        <begin position="43"/>
        <end position="69"/>
    </location>
</feature>